<keyword evidence="3" id="KW-1185">Reference proteome</keyword>
<evidence type="ECO:0008006" key="4">
    <source>
        <dbReference type="Google" id="ProtNLM"/>
    </source>
</evidence>
<feature type="signal peptide" evidence="1">
    <location>
        <begin position="1"/>
        <end position="19"/>
    </location>
</feature>
<sequence>MNRLLCFLILLVATAPVLAATRCGGRLVDEGDRDFRVRERCGEPFWSESWLGVDVSNRGSVYEQQREVEWSVWYYNFGPRALMLRLVFQDGVLHSSETLGYGVTRIGESCRANMNFTGLTSGELVARCGEPAHRREARDSVVFRPGPGIENWRERRREEWVYDFGGSQFQRVLTIVNGRVFSAEPLSR</sequence>
<dbReference type="STRING" id="578942.SAMN05216289_11271"/>
<evidence type="ECO:0000313" key="3">
    <source>
        <dbReference type="Proteomes" id="UP000198575"/>
    </source>
</evidence>
<reference evidence="2 3" key="1">
    <citation type="submission" date="2016-10" db="EMBL/GenBank/DDBJ databases">
        <authorList>
            <person name="de Groot N.N."/>
        </authorList>
    </citation>
    <scope>NUCLEOTIDE SEQUENCE [LARGE SCALE GENOMIC DNA]</scope>
    <source>
        <strain evidence="2 3">CGMCC 1.7659</strain>
    </source>
</reference>
<evidence type="ECO:0000313" key="2">
    <source>
        <dbReference type="EMBL" id="SFN29728.1"/>
    </source>
</evidence>
<gene>
    <name evidence="2" type="ORF">SAMN05216289_11271</name>
</gene>
<keyword evidence="1" id="KW-0732">Signal</keyword>
<dbReference type="Pfam" id="PF11006">
    <property type="entry name" value="DUF2845"/>
    <property type="match status" value="2"/>
</dbReference>
<dbReference type="Proteomes" id="UP000198575">
    <property type="component" value="Unassembled WGS sequence"/>
</dbReference>
<evidence type="ECO:0000256" key="1">
    <source>
        <dbReference type="SAM" id="SignalP"/>
    </source>
</evidence>
<protein>
    <recommendedName>
        <fullName evidence="4">DUF2845 domain-containing protein</fullName>
    </recommendedName>
</protein>
<feature type="chain" id="PRO_5011785243" description="DUF2845 domain-containing protein" evidence="1">
    <location>
        <begin position="20"/>
        <end position="188"/>
    </location>
</feature>
<dbReference type="InterPro" id="IPR021268">
    <property type="entry name" value="DUF2845"/>
</dbReference>
<name>A0A1I4XUZ8_9GAMM</name>
<dbReference type="RefSeq" id="WP_175498007.1">
    <property type="nucleotide sequence ID" value="NZ_FOVF01000012.1"/>
</dbReference>
<accession>A0A1I4XUZ8</accession>
<proteinExistence type="predicted"/>
<organism evidence="2 3">
    <name type="scientific">Dokdonella immobilis</name>
    <dbReference type="NCBI Taxonomy" id="578942"/>
    <lineage>
        <taxon>Bacteria</taxon>
        <taxon>Pseudomonadati</taxon>
        <taxon>Pseudomonadota</taxon>
        <taxon>Gammaproteobacteria</taxon>
        <taxon>Lysobacterales</taxon>
        <taxon>Rhodanobacteraceae</taxon>
        <taxon>Dokdonella</taxon>
    </lineage>
</organism>
<dbReference type="AlphaFoldDB" id="A0A1I4XUZ8"/>
<dbReference type="EMBL" id="FOVF01000012">
    <property type="protein sequence ID" value="SFN29728.1"/>
    <property type="molecule type" value="Genomic_DNA"/>
</dbReference>